<dbReference type="GO" id="GO:0005829">
    <property type="term" value="C:cytosol"/>
    <property type="evidence" value="ECO:0007669"/>
    <property type="project" value="TreeGrafter"/>
</dbReference>
<protein>
    <submittedName>
        <fullName evidence="6 7">Transcriptional regulator</fullName>
    </submittedName>
</protein>
<keyword evidence="2" id="KW-0805">Transcription regulation</keyword>
<evidence type="ECO:0000256" key="1">
    <source>
        <dbReference type="ARBA" id="ARBA00009437"/>
    </source>
</evidence>
<dbReference type="GO" id="GO:0003700">
    <property type="term" value="F:DNA-binding transcription factor activity"/>
    <property type="evidence" value="ECO:0007669"/>
    <property type="project" value="InterPro"/>
</dbReference>
<keyword evidence="3 7" id="KW-0238">DNA-binding</keyword>
<dbReference type="Pfam" id="PF03466">
    <property type="entry name" value="LysR_substrate"/>
    <property type="match status" value="1"/>
</dbReference>
<dbReference type="InterPro" id="IPR036390">
    <property type="entry name" value="WH_DNA-bd_sf"/>
</dbReference>
<evidence type="ECO:0000313" key="7">
    <source>
        <dbReference type="EMBL" id="SER69379.1"/>
    </source>
</evidence>
<dbReference type="Gene3D" id="1.10.10.10">
    <property type="entry name" value="Winged helix-like DNA-binding domain superfamily/Winged helix DNA-binding domain"/>
    <property type="match status" value="1"/>
</dbReference>
<dbReference type="EMBL" id="FOGK01000013">
    <property type="protein sequence ID" value="SER69379.1"/>
    <property type="molecule type" value="Genomic_DNA"/>
</dbReference>
<dbReference type="Proteomes" id="UP000182818">
    <property type="component" value="Unassembled WGS sequence"/>
</dbReference>
<dbReference type="AlphaFoldDB" id="A0A0R2JX71"/>
<dbReference type="InterPro" id="IPR036388">
    <property type="entry name" value="WH-like_DNA-bd_sf"/>
</dbReference>
<keyword evidence="9" id="KW-1185">Reference proteome</keyword>
<reference evidence="7 9" key="2">
    <citation type="submission" date="2016-10" db="EMBL/GenBank/DDBJ databases">
        <authorList>
            <person name="Varghese N."/>
            <person name="Submissions S."/>
        </authorList>
    </citation>
    <scope>NUCLEOTIDE SEQUENCE [LARGE SCALE GENOMIC DNA]</scope>
    <source>
        <strain evidence="7 9">CGMCC 1.3889</strain>
    </source>
</reference>
<dbReference type="STRING" id="319653.SAMN04487973_11329"/>
<evidence type="ECO:0000256" key="2">
    <source>
        <dbReference type="ARBA" id="ARBA00023015"/>
    </source>
</evidence>
<dbReference type="InterPro" id="IPR005119">
    <property type="entry name" value="LysR_subst-bd"/>
</dbReference>
<dbReference type="PANTHER" id="PTHR30419">
    <property type="entry name" value="HTH-TYPE TRANSCRIPTIONAL REGULATOR YBHD"/>
    <property type="match status" value="1"/>
</dbReference>
<feature type="domain" description="HTH lysR-type" evidence="5">
    <location>
        <begin position="1"/>
        <end position="59"/>
    </location>
</feature>
<proteinExistence type="inferred from homology"/>
<evidence type="ECO:0000313" key="8">
    <source>
        <dbReference type="Proteomes" id="UP000051749"/>
    </source>
</evidence>
<dbReference type="Proteomes" id="UP000051749">
    <property type="component" value="Unassembled WGS sequence"/>
</dbReference>
<dbReference type="InterPro" id="IPR000847">
    <property type="entry name" value="LysR_HTH_N"/>
</dbReference>
<dbReference type="EMBL" id="JQBY01000024">
    <property type="protein sequence ID" value="KRN81595.1"/>
    <property type="molecule type" value="Genomic_DNA"/>
</dbReference>
<dbReference type="RefSeq" id="WP_057807576.1">
    <property type="nucleotide sequence ID" value="NZ_BJYP01000028.1"/>
</dbReference>
<dbReference type="GO" id="GO:0003677">
    <property type="term" value="F:DNA binding"/>
    <property type="evidence" value="ECO:0007669"/>
    <property type="project" value="UniProtKB-KW"/>
</dbReference>
<name>A0A0R2JX71_9LACO</name>
<keyword evidence="4" id="KW-0804">Transcription</keyword>
<reference evidence="6 8" key="1">
    <citation type="journal article" date="2015" name="Genome Announc.">
        <title>Expanding the biotechnology potential of lactobacilli through comparative genomics of 213 strains and associated genera.</title>
        <authorList>
            <person name="Sun Z."/>
            <person name="Harris H.M."/>
            <person name="McCann A."/>
            <person name="Guo C."/>
            <person name="Argimon S."/>
            <person name="Zhang W."/>
            <person name="Yang X."/>
            <person name="Jeffery I.B."/>
            <person name="Cooney J.C."/>
            <person name="Kagawa T.F."/>
            <person name="Liu W."/>
            <person name="Song Y."/>
            <person name="Salvetti E."/>
            <person name="Wrobel A."/>
            <person name="Rasinkangas P."/>
            <person name="Parkhill J."/>
            <person name="Rea M.C."/>
            <person name="O'Sullivan O."/>
            <person name="Ritari J."/>
            <person name="Douillard F.P."/>
            <person name="Paul Ross R."/>
            <person name="Yang R."/>
            <person name="Briner A.E."/>
            <person name="Felis G.E."/>
            <person name="de Vos W.M."/>
            <person name="Barrangou R."/>
            <person name="Klaenhammer T.R."/>
            <person name="Caufield P.W."/>
            <person name="Cui Y."/>
            <person name="Zhang H."/>
            <person name="O'Toole P.W."/>
        </authorList>
    </citation>
    <scope>NUCLEOTIDE SEQUENCE [LARGE SCALE GENOMIC DNA]</scope>
    <source>
        <strain evidence="6 8">DSM 22301</strain>
    </source>
</reference>
<dbReference type="Pfam" id="PF00126">
    <property type="entry name" value="HTH_1"/>
    <property type="match status" value="1"/>
</dbReference>
<comment type="similarity">
    <text evidence="1">Belongs to the LysR transcriptional regulatory family.</text>
</comment>
<evidence type="ECO:0000256" key="3">
    <source>
        <dbReference type="ARBA" id="ARBA00023125"/>
    </source>
</evidence>
<organism evidence="6 8">
    <name type="scientific">Pediococcus ethanolidurans</name>
    <dbReference type="NCBI Taxonomy" id="319653"/>
    <lineage>
        <taxon>Bacteria</taxon>
        <taxon>Bacillati</taxon>
        <taxon>Bacillota</taxon>
        <taxon>Bacilli</taxon>
        <taxon>Lactobacillales</taxon>
        <taxon>Lactobacillaceae</taxon>
        <taxon>Pediococcus</taxon>
    </lineage>
</organism>
<accession>A0A0R2JX71</accession>
<evidence type="ECO:0000313" key="9">
    <source>
        <dbReference type="Proteomes" id="UP000182818"/>
    </source>
</evidence>
<evidence type="ECO:0000313" key="6">
    <source>
        <dbReference type="EMBL" id="KRN81595.1"/>
    </source>
</evidence>
<dbReference type="InterPro" id="IPR050950">
    <property type="entry name" value="HTH-type_LysR_regulators"/>
</dbReference>
<dbReference type="OrthoDB" id="9803735at2"/>
<dbReference type="PANTHER" id="PTHR30419:SF28">
    <property type="entry name" value="HTH-TYPE TRANSCRIPTIONAL REGULATOR BSDA"/>
    <property type="match status" value="1"/>
</dbReference>
<dbReference type="PATRIC" id="fig|319653.3.peg.1123"/>
<comment type="caution">
    <text evidence="6">The sequence shown here is derived from an EMBL/GenBank/DDBJ whole genome shotgun (WGS) entry which is preliminary data.</text>
</comment>
<dbReference type="Gene3D" id="3.40.190.290">
    <property type="match status" value="1"/>
</dbReference>
<dbReference type="GeneID" id="76044297"/>
<gene>
    <name evidence="6" type="ORF">IV87_GL001108</name>
    <name evidence="7" type="ORF">SAMN04487973_11329</name>
</gene>
<dbReference type="SUPFAM" id="SSF46785">
    <property type="entry name" value="Winged helix' DNA-binding domain"/>
    <property type="match status" value="1"/>
</dbReference>
<evidence type="ECO:0000256" key="4">
    <source>
        <dbReference type="ARBA" id="ARBA00023163"/>
    </source>
</evidence>
<sequence>MTIDDLKNFVVLYQTRNVSDAAVELLMTQSALSKRIHAMENELDTKLISTKNKRHLTITESDEVFFRYAETILTQYDMLTNELSEYRELKKGTLNIGSIPVLSPYGIMDKLNRFMTDYPQINIRLQELEGNELLEKLQTNQLDLGILRSVQTSLLNKSQFHFIDIYRDELKIIMAANHPLAKKQKIAMKDLTNTDVVVLSPGSGIYERVGKLYQQAGFTPNIRFTTTHIETLIGSLENSQRITFLFEKSAQSFLNDGFVMRSLDPPVYNDLQLVFPQGKLTQVGKRFVNYLIKDHPLS</sequence>
<dbReference type="CDD" id="cd05466">
    <property type="entry name" value="PBP2_LTTR_substrate"/>
    <property type="match status" value="1"/>
</dbReference>
<dbReference type="PROSITE" id="PS50931">
    <property type="entry name" value="HTH_LYSR"/>
    <property type="match status" value="1"/>
</dbReference>
<evidence type="ECO:0000259" key="5">
    <source>
        <dbReference type="PROSITE" id="PS50931"/>
    </source>
</evidence>
<dbReference type="SUPFAM" id="SSF53850">
    <property type="entry name" value="Periplasmic binding protein-like II"/>
    <property type="match status" value="1"/>
</dbReference>